<proteinExistence type="predicted"/>
<dbReference type="PANTHER" id="PTHR34309:SF1">
    <property type="entry name" value="PROTEIN GLCG"/>
    <property type="match status" value="1"/>
</dbReference>
<evidence type="ECO:0000313" key="2">
    <source>
        <dbReference type="Proteomes" id="UP000198749"/>
    </source>
</evidence>
<dbReference type="AlphaFoldDB" id="A0A1H9FEQ6"/>
<dbReference type="Gene3D" id="3.30.450.150">
    <property type="entry name" value="Haem-degrading domain"/>
    <property type="match status" value="1"/>
</dbReference>
<dbReference type="InterPro" id="IPR038084">
    <property type="entry name" value="PduO/GlcC-like_sf"/>
</dbReference>
<dbReference type="EMBL" id="FOGB01000003">
    <property type="protein sequence ID" value="SEQ35943.1"/>
    <property type="molecule type" value="Genomic_DNA"/>
</dbReference>
<dbReference type="InterPro" id="IPR005624">
    <property type="entry name" value="PduO/GlcC-like"/>
</dbReference>
<name>A0A1H9FEQ6_9GAMM</name>
<keyword evidence="2" id="KW-1185">Reference proteome</keyword>
<accession>A0A1H9FEQ6</accession>
<evidence type="ECO:0000313" key="1">
    <source>
        <dbReference type="EMBL" id="SEQ35943.1"/>
    </source>
</evidence>
<protein>
    <submittedName>
        <fullName evidence="1">Uncharacterized conserved protein GlcG, DUF336 family</fullName>
    </submittedName>
</protein>
<dbReference type="InterPro" id="IPR052517">
    <property type="entry name" value="GlcG_carb_metab_protein"/>
</dbReference>
<dbReference type="SUPFAM" id="SSF143744">
    <property type="entry name" value="GlcG-like"/>
    <property type="match status" value="1"/>
</dbReference>
<dbReference type="RefSeq" id="WP_175483453.1">
    <property type="nucleotide sequence ID" value="NZ_AP025284.1"/>
</dbReference>
<dbReference type="Proteomes" id="UP000198749">
    <property type="component" value="Unassembled WGS sequence"/>
</dbReference>
<dbReference type="STRING" id="355243.SAMN03080615_01198"/>
<reference evidence="2" key="1">
    <citation type="submission" date="2016-10" db="EMBL/GenBank/DDBJ databases">
        <authorList>
            <person name="Varghese N."/>
            <person name="Submissions S."/>
        </authorList>
    </citation>
    <scope>NUCLEOTIDE SEQUENCE [LARGE SCALE GENOMIC DNA]</scope>
    <source>
        <strain evidence="2">DSM 18887</strain>
    </source>
</reference>
<sequence length="142" mass="14579">MSKTYLQASLTLDAALVIARAAINHGNQLGIKVNVVVVDSAGNRLVSLREPGAPLPAMDFAEKKAYTAANFRSPTEKWAELLEGRPIVANGLAQHPKVALFGGGLPVLVDGSVVGAVGVAGGKVPEDLQCAEAGIEALNGLI</sequence>
<organism evidence="1 2">
    <name type="scientific">Amphritea atlantica</name>
    <dbReference type="NCBI Taxonomy" id="355243"/>
    <lineage>
        <taxon>Bacteria</taxon>
        <taxon>Pseudomonadati</taxon>
        <taxon>Pseudomonadota</taxon>
        <taxon>Gammaproteobacteria</taxon>
        <taxon>Oceanospirillales</taxon>
        <taxon>Oceanospirillaceae</taxon>
        <taxon>Amphritea</taxon>
    </lineage>
</organism>
<dbReference type="PANTHER" id="PTHR34309">
    <property type="entry name" value="SLR1406 PROTEIN"/>
    <property type="match status" value="1"/>
</dbReference>
<gene>
    <name evidence="1" type="ORF">SAMN03080615_01198</name>
</gene>
<dbReference type="Pfam" id="PF03928">
    <property type="entry name" value="HbpS-like"/>
    <property type="match status" value="1"/>
</dbReference>